<accession>A0A9P7N2B3</accession>
<gene>
    <name evidence="1" type="ORF">E4U43_005243</name>
</gene>
<dbReference type="OrthoDB" id="5418922at2759"/>
<evidence type="ECO:0000313" key="2">
    <source>
        <dbReference type="Proteomes" id="UP000748025"/>
    </source>
</evidence>
<name>A0A9P7N2B3_9HYPO</name>
<comment type="caution">
    <text evidence="1">The sequence shown here is derived from an EMBL/GenBank/DDBJ whole genome shotgun (WGS) entry which is preliminary data.</text>
</comment>
<dbReference type="Proteomes" id="UP000748025">
    <property type="component" value="Unassembled WGS sequence"/>
</dbReference>
<dbReference type="AlphaFoldDB" id="A0A9P7N2B3"/>
<sequence>MPKPSYSEDVDIAAPPNIIAQIWEAILNGATNFNIEADGQLAFDSPQGFIVRLDLIEIGAGFINRVVTAIPFLGGSLASKPDLLRLRALSAVDRGDFGELEDFKWLLYELAIGGILLPELDSAKRSAVIAIAAQLGPFSRLVLVAILGMDNSDAGLSILEL</sequence>
<organism evidence="1 2">
    <name type="scientific">Claviceps pusilla</name>
    <dbReference type="NCBI Taxonomy" id="123648"/>
    <lineage>
        <taxon>Eukaryota</taxon>
        <taxon>Fungi</taxon>
        <taxon>Dikarya</taxon>
        <taxon>Ascomycota</taxon>
        <taxon>Pezizomycotina</taxon>
        <taxon>Sordariomycetes</taxon>
        <taxon>Hypocreomycetidae</taxon>
        <taxon>Hypocreales</taxon>
        <taxon>Clavicipitaceae</taxon>
        <taxon>Claviceps</taxon>
    </lineage>
</organism>
<keyword evidence="2" id="KW-1185">Reference proteome</keyword>
<dbReference type="EMBL" id="SRPW01003419">
    <property type="protein sequence ID" value="KAG5987078.1"/>
    <property type="molecule type" value="Genomic_DNA"/>
</dbReference>
<protein>
    <submittedName>
        <fullName evidence="1">Uncharacterized protein</fullName>
    </submittedName>
</protein>
<proteinExistence type="predicted"/>
<evidence type="ECO:0000313" key="1">
    <source>
        <dbReference type="EMBL" id="KAG5987078.1"/>
    </source>
</evidence>
<reference evidence="1" key="1">
    <citation type="journal article" date="2020" name="bioRxiv">
        <title>Whole genome comparisons of ergot fungi reveals the divergence and evolution of species within the genus Claviceps are the result of varying mechanisms driving genome evolution and host range expansion.</title>
        <authorList>
            <person name="Wyka S.A."/>
            <person name="Mondo S.J."/>
            <person name="Liu M."/>
            <person name="Dettman J."/>
            <person name="Nalam V."/>
            <person name="Broders K.D."/>
        </authorList>
    </citation>
    <scope>NUCLEOTIDE SEQUENCE</scope>
    <source>
        <strain evidence="1">CCC 602</strain>
    </source>
</reference>